<keyword evidence="6" id="KW-0413">Isomerase</keyword>
<evidence type="ECO:0000313" key="13">
    <source>
        <dbReference type="Proteomes" id="UP000444980"/>
    </source>
</evidence>
<accession>A0A7I9UVW7</accession>
<evidence type="ECO:0000259" key="9">
    <source>
        <dbReference type="Pfam" id="PF02878"/>
    </source>
</evidence>
<evidence type="ECO:0000256" key="3">
    <source>
        <dbReference type="ARBA" id="ARBA00022553"/>
    </source>
</evidence>
<dbReference type="InterPro" id="IPR016055">
    <property type="entry name" value="A-D-PHexomutase_a/b/a-I/II/III"/>
</dbReference>
<dbReference type="InterPro" id="IPR005841">
    <property type="entry name" value="Alpha-D-phosphohexomutase_SF"/>
</dbReference>
<feature type="domain" description="Alpha-D-phosphohexomutase alpha/beta/alpha" evidence="10">
    <location>
        <begin position="167"/>
        <end position="265"/>
    </location>
</feature>
<keyword evidence="5 7" id="KW-0460">Magnesium</keyword>
<evidence type="ECO:0000313" key="12">
    <source>
        <dbReference type="EMBL" id="GED97318.1"/>
    </source>
</evidence>
<dbReference type="InterPro" id="IPR016066">
    <property type="entry name" value="A-D-PHexomutase_CS"/>
</dbReference>
<reference evidence="13" key="1">
    <citation type="submission" date="2019-06" db="EMBL/GenBank/DDBJ databases">
        <title>Gordonia isolated from sludge of a wastewater treatment plant.</title>
        <authorList>
            <person name="Tamura T."/>
            <person name="Aoyama K."/>
            <person name="Kang Y."/>
            <person name="Saito S."/>
            <person name="Akiyama N."/>
            <person name="Yazawa K."/>
            <person name="Gonoi T."/>
            <person name="Mikami Y."/>
        </authorList>
    </citation>
    <scope>NUCLEOTIDE SEQUENCE [LARGE SCALE GENOMIC DNA]</scope>
    <source>
        <strain evidence="13">NBRC 107697</strain>
    </source>
</reference>
<gene>
    <name evidence="12" type="ORF">nbrc107697_13570</name>
</gene>
<evidence type="ECO:0000259" key="8">
    <source>
        <dbReference type="Pfam" id="PF00408"/>
    </source>
</evidence>
<dbReference type="SUPFAM" id="SSF55957">
    <property type="entry name" value="Phosphoglucomutase, C-terminal domain"/>
    <property type="match status" value="1"/>
</dbReference>
<evidence type="ECO:0000259" key="11">
    <source>
        <dbReference type="Pfam" id="PF02880"/>
    </source>
</evidence>
<evidence type="ECO:0000256" key="7">
    <source>
        <dbReference type="RuleBase" id="RU004326"/>
    </source>
</evidence>
<sequence length="502" mass="51578">MTVDDLRFGTAGLRGPVRPGPGGMNVELVTRATWAVAEWLRINGSGRTVVVGRDARHGSAEFFAATTEVFAAAGFDVVALPGHSPTPLVAFACRDLGAAAAVQITASHNPAGDNGYKLYGGRGTDVPGAQIVGPVDEQIEALMSRAPAGIPRTPVGVEDRARTARSRYLARLVERFGESALPLRVALTPMHGVGGPLALEALAGAGVSDVHVVDEQFDPDPDFPTVAFPNPEEPGALDRLLAVAARVDADLAVALDPDADRCALAIPHDGGWRPLTGDEVGALLCHEIAGPGGVVASSIVSGTLAAAVAESAGARSVRTLTGFKWLVRAGDPLWYAYEEAIGHCVDPDAVRDKDGISAAVLAAQTAARLRAAGSSIGALLDELSVRHGVHATVGRSVRLSGTTTAAELMAGLRSNPPASAAGIPLALADFATRTDGLRTDAVEFTGARGDLAVRALVRPSGTEPKVKVYVEVVTPVGSTAEVSRTCREASDLASRVAVGLLA</sequence>
<dbReference type="SUPFAM" id="SSF53738">
    <property type="entry name" value="Phosphoglucomutase, first 3 domains"/>
    <property type="match status" value="3"/>
</dbReference>
<protein>
    <submittedName>
        <fullName evidence="12">Putative phosphomannomutase PmmB</fullName>
    </submittedName>
</protein>
<keyword evidence="13" id="KW-1185">Reference proteome</keyword>
<dbReference type="AlphaFoldDB" id="A0A7I9UVW7"/>
<keyword evidence="4 7" id="KW-0479">Metal-binding</keyword>
<dbReference type="Pfam" id="PF00408">
    <property type="entry name" value="PGM_PMM_IV"/>
    <property type="match status" value="1"/>
</dbReference>
<dbReference type="PRINTS" id="PR00509">
    <property type="entry name" value="PGMPMM"/>
</dbReference>
<dbReference type="InterPro" id="IPR005844">
    <property type="entry name" value="A-D-PHexomutase_a/b/a-I"/>
</dbReference>
<dbReference type="GO" id="GO:0008973">
    <property type="term" value="F:phosphopentomutase activity"/>
    <property type="evidence" value="ECO:0007669"/>
    <property type="project" value="TreeGrafter"/>
</dbReference>
<dbReference type="RefSeq" id="WP_161926659.1">
    <property type="nucleotide sequence ID" value="NZ_BJOU01000001.1"/>
</dbReference>
<dbReference type="EMBL" id="BJOU01000001">
    <property type="protein sequence ID" value="GED97318.1"/>
    <property type="molecule type" value="Genomic_DNA"/>
</dbReference>
<dbReference type="CDD" id="cd05799">
    <property type="entry name" value="PGM2"/>
    <property type="match status" value="1"/>
</dbReference>
<evidence type="ECO:0000256" key="5">
    <source>
        <dbReference type="ARBA" id="ARBA00022842"/>
    </source>
</evidence>
<organism evidence="12 13">
    <name type="scientific">Gordonia crocea</name>
    <dbReference type="NCBI Taxonomy" id="589162"/>
    <lineage>
        <taxon>Bacteria</taxon>
        <taxon>Bacillati</taxon>
        <taxon>Actinomycetota</taxon>
        <taxon>Actinomycetes</taxon>
        <taxon>Mycobacteriales</taxon>
        <taxon>Gordoniaceae</taxon>
        <taxon>Gordonia</taxon>
    </lineage>
</organism>
<evidence type="ECO:0000256" key="6">
    <source>
        <dbReference type="ARBA" id="ARBA00023235"/>
    </source>
</evidence>
<dbReference type="Pfam" id="PF02880">
    <property type="entry name" value="PGM_PMM_III"/>
    <property type="match status" value="1"/>
</dbReference>
<evidence type="ECO:0000256" key="2">
    <source>
        <dbReference type="ARBA" id="ARBA00010231"/>
    </source>
</evidence>
<dbReference type="GO" id="GO:0000287">
    <property type="term" value="F:magnesium ion binding"/>
    <property type="evidence" value="ECO:0007669"/>
    <property type="project" value="InterPro"/>
</dbReference>
<feature type="domain" description="Alpha-D-phosphohexomutase alpha/beta/alpha" evidence="11">
    <location>
        <begin position="277"/>
        <end position="381"/>
    </location>
</feature>
<dbReference type="PANTHER" id="PTHR45745:SF1">
    <property type="entry name" value="PHOSPHOGLUCOMUTASE 2B-RELATED"/>
    <property type="match status" value="1"/>
</dbReference>
<dbReference type="InterPro" id="IPR005843">
    <property type="entry name" value="A-D-PHexomutase_C"/>
</dbReference>
<dbReference type="PROSITE" id="PS00710">
    <property type="entry name" value="PGM_PMM"/>
    <property type="match status" value="1"/>
</dbReference>
<feature type="domain" description="Alpha-D-phosphohexomutase C-terminal" evidence="8">
    <location>
        <begin position="438"/>
        <end position="473"/>
    </location>
</feature>
<dbReference type="InterPro" id="IPR036900">
    <property type="entry name" value="A-D-PHexomutase_C_sf"/>
</dbReference>
<dbReference type="InterPro" id="IPR005846">
    <property type="entry name" value="A-D-PHexomutase_a/b/a-III"/>
</dbReference>
<dbReference type="Pfam" id="PF02879">
    <property type="entry name" value="PGM_PMM_II"/>
    <property type="match status" value="1"/>
</dbReference>
<evidence type="ECO:0000259" key="10">
    <source>
        <dbReference type="Pfam" id="PF02879"/>
    </source>
</evidence>
<evidence type="ECO:0000256" key="1">
    <source>
        <dbReference type="ARBA" id="ARBA00001946"/>
    </source>
</evidence>
<comment type="similarity">
    <text evidence="2 7">Belongs to the phosphohexose mutase family.</text>
</comment>
<evidence type="ECO:0000256" key="4">
    <source>
        <dbReference type="ARBA" id="ARBA00022723"/>
    </source>
</evidence>
<dbReference type="Pfam" id="PF02878">
    <property type="entry name" value="PGM_PMM_I"/>
    <property type="match status" value="1"/>
</dbReference>
<dbReference type="GO" id="GO:0005975">
    <property type="term" value="P:carbohydrate metabolic process"/>
    <property type="evidence" value="ECO:0007669"/>
    <property type="project" value="InterPro"/>
</dbReference>
<dbReference type="GO" id="GO:0006166">
    <property type="term" value="P:purine ribonucleoside salvage"/>
    <property type="evidence" value="ECO:0007669"/>
    <property type="project" value="TreeGrafter"/>
</dbReference>
<dbReference type="InterPro" id="IPR005845">
    <property type="entry name" value="A-D-PHexomutase_a/b/a-II"/>
</dbReference>
<comment type="cofactor">
    <cofactor evidence="1">
        <name>Mg(2+)</name>
        <dbReference type="ChEBI" id="CHEBI:18420"/>
    </cofactor>
</comment>
<dbReference type="Proteomes" id="UP000444980">
    <property type="component" value="Unassembled WGS sequence"/>
</dbReference>
<feature type="domain" description="Alpha-D-phosphohexomutase alpha/beta/alpha" evidence="9">
    <location>
        <begin position="7"/>
        <end position="130"/>
    </location>
</feature>
<name>A0A7I9UVW7_9ACTN</name>
<keyword evidence="3" id="KW-0597">Phosphoprotein</keyword>
<proteinExistence type="inferred from homology"/>
<dbReference type="PANTHER" id="PTHR45745">
    <property type="entry name" value="PHOSPHOMANNOMUTASE 45A"/>
    <property type="match status" value="1"/>
</dbReference>
<dbReference type="OrthoDB" id="9806956at2"/>
<comment type="caution">
    <text evidence="12">The sequence shown here is derived from an EMBL/GenBank/DDBJ whole genome shotgun (WGS) entry which is preliminary data.</text>
</comment>
<dbReference type="Gene3D" id="3.40.120.10">
    <property type="entry name" value="Alpha-D-Glucose-1,6-Bisphosphate, subunit A, domain 3"/>
    <property type="match status" value="3"/>
</dbReference>
<dbReference type="Gene3D" id="3.30.310.50">
    <property type="entry name" value="Alpha-D-phosphohexomutase, C-terminal domain"/>
    <property type="match status" value="1"/>
</dbReference>